<gene>
    <name evidence="4" type="ORF">E3T49_00845</name>
</gene>
<dbReference type="EMBL" id="SOHA01000002">
    <property type="protein sequence ID" value="TFD33904.1"/>
    <property type="molecule type" value="Genomic_DNA"/>
</dbReference>
<sequence>MPCTRITTGPVPSSVAMCSSGGRRRPSRSERAAHQFMLPVSPPHATRLILRRLPRRAPGPSCRDAIVIRHRRSRPYSEAMKRFTGVVAVLLGALLLAGCSVPGDSSSSDSGGSATAPGLAEPGTVNPGSIEPGGSTGEITSTQRDVITTGMVSITVDDPIASVQDAVTITEQAGGRVDSRTENPATDNQPASANLTLRIPSDELDRTLAELKQLGTVNFVSLNASDITQQTQDLDARITSLQTSVDRLLALMVEATTTADLIAVENALSQRQSDLEGLQAQRDYLSDQVDFSTITLDLYSTGTVAPGTPDGFWDALAAGWNALVTALGIAIVGIGFALPWLLALGLVTAIVYLVIRLARKRHPAA</sequence>
<dbReference type="InterPro" id="IPR025645">
    <property type="entry name" value="DUF4349"/>
</dbReference>
<evidence type="ECO:0000256" key="1">
    <source>
        <dbReference type="SAM" id="MobiDB-lite"/>
    </source>
</evidence>
<feature type="transmembrane region" description="Helical" evidence="2">
    <location>
        <begin position="326"/>
        <end position="355"/>
    </location>
</feature>
<dbReference type="Pfam" id="PF14257">
    <property type="entry name" value="DUF4349"/>
    <property type="match status" value="1"/>
</dbReference>
<keyword evidence="2" id="KW-1133">Transmembrane helix</keyword>
<feature type="region of interest" description="Disordered" evidence="1">
    <location>
        <begin position="102"/>
        <end position="144"/>
    </location>
</feature>
<organism evidence="4 5">
    <name type="scientific">Cryobacterium cryoconiti</name>
    <dbReference type="NCBI Taxonomy" id="1259239"/>
    <lineage>
        <taxon>Bacteria</taxon>
        <taxon>Bacillati</taxon>
        <taxon>Actinomycetota</taxon>
        <taxon>Actinomycetes</taxon>
        <taxon>Micrococcales</taxon>
        <taxon>Microbacteriaceae</taxon>
        <taxon>Cryobacterium</taxon>
    </lineage>
</organism>
<accession>A0A4Y8JZP1</accession>
<keyword evidence="5" id="KW-1185">Reference proteome</keyword>
<feature type="compositionally biased region" description="Low complexity" evidence="1">
    <location>
        <begin position="102"/>
        <end position="113"/>
    </location>
</feature>
<feature type="region of interest" description="Disordered" evidence="1">
    <location>
        <begin position="1"/>
        <end position="31"/>
    </location>
</feature>
<dbReference type="Proteomes" id="UP000297472">
    <property type="component" value="Unassembled WGS sequence"/>
</dbReference>
<feature type="domain" description="DUF4349" evidence="3">
    <location>
        <begin position="144"/>
        <end position="351"/>
    </location>
</feature>
<keyword evidence="2" id="KW-0812">Transmembrane</keyword>
<comment type="caution">
    <text evidence="4">The sequence shown here is derived from an EMBL/GenBank/DDBJ whole genome shotgun (WGS) entry which is preliminary data.</text>
</comment>
<keyword evidence="2" id="KW-0472">Membrane</keyword>
<evidence type="ECO:0000313" key="5">
    <source>
        <dbReference type="Proteomes" id="UP000297472"/>
    </source>
</evidence>
<protein>
    <submittedName>
        <fullName evidence="4">DUF4349 domain-containing protein</fullName>
    </submittedName>
</protein>
<dbReference type="AlphaFoldDB" id="A0A4Y8JZP1"/>
<evidence type="ECO:0000259" key="3">
    <source>
        <dbReference type="Pfam" id="PF14257"/>
    </source>
</evidence>
<feature type="region of interest" description="Disordered" evidence="1">
    <location>
        <begin position="172"/>
        <end position="191"/>
    </location>
</feature>
<reference evidence="4 5" key="1">
    <citation type="submission" date="2019-03" db="EMBL/GenBank/DDBJ databases">
        <title>Genomics of glacier-inhabiting Cryobacterium strains.</title>
        <authorList>
            <person name="Liu Q."/>
            <person name="Xin Y.-H."/>
        </authorList>
    </citation>
    <scope>NUCLEOTIDE SEQUENCE [LARGE SCALE GENOMIC DNA]</scope>
    <source>
        <strain evidence="4 5">TMT1-51</strain>
    </source>
</reference>
<name>A0A4Y8JZP1_9MICO</name>
<evidence type="ECO:0000256" key="2">
    <source>
        <dbReference type="SAM" id="Phobius"/>
    </source>
</evidence>
<feature type="compositionally biased region" description="Polar residues" evidence="1">
    <location>
        <begin position="182"/>
        <end position="191"/>
    </location>
</feature>
<proteinExistence type="predicted"/>
<dbReference type="OrthoDB" id="186919at2"/>
<evidence type="ECO:0000313" key="4">
    <source>
        <dbReference type="EMBL" id="TFD33904.1"/>
    </source>
</evidence>
<feature type="compositionally biased region" description="Polar residues" evidence="1">
    <location>
        <begin position="1"/>
        <end position="11"/>
    </location>
</feature>